<feature type="region of interest" description="Disordered" evidence="1">
    <location>
        <begin position="103"/>
        <end position="134"/>
    </location>
</feature>
<evidence type="ECO:0000256" key="1">
    <source>
        <dbReference type="SAM" id="MobiDB-lite"/>
    </source>
</evidence>
<reference evidence="2 3" key="1">
    <citation type="journal article" date="2021" name="BMC Genomics">
        <title>Datura genome reveals duplications of psychoactive alkaloid biosynthetic genes and high mutation rate following tissue culture.</title>
        <authorList>
            <person name="Rajewski A."/>
            <person name="Carter-House D."/>
            <person name="Stajich J."/>
            <person name="Litt A."/>
        </authorList>
    </citation>
    <scope>NUCLEOTIDE SEQUENCE [LARGE SCALE GENOMIC DNA]</scope>
    <source>
        <strain evidence="2">AR-01</strain>
    </source>
</reference>
<accession>A0ABS8WYZ2</accession>
<feature type="compositionally biased region" description="Polar residues" evidence="1">
    <location>
        <begin position="112"/>
        <end position="134"/>
    </location>
</feature>
<protein>
    <submittedName>
        <fullName evidence="2">Uncharacterized protein</fullName>
    </submittedName>
</protein>
<feature type="compositionally biased region" description="Basic and acidic residues" evidence="1">
    <location>
        <begin position="289"/>
        <end position="299"/>
    </location>
</feature>
<dbReference type="Proteomes" id="UP000823775">
    <property type="component" value="Unassembled WGS sequence"/>
</dbReference>
<organism evidence="2 3">
    <name type="scientific">Datura stramonium</name>
    <name type="common">Jimsonweed</name>
    <name type="synonym">Common thornapple</name>
    <dbReference type="NCBI Taxonomy" id="4076"/>
    <lineage>
        <taxon>Eukaryota</taxon>
        <taxon>Viridiplantae</taxon>
        <taxon>Streptophyta</taxon>
        <taxon>Embryophyta</taxon>
        <taxon>Tracheophyta</taxon>
        <taxon>Spermatophyta</taxon>
        <taxon>Magnoliopsida</taxon>
        <taxon>eudicotyledons</taxon>
        <taxon>Gunneridae</taxon>
        <taxon>Pentapetalae</taxon>
        <taxon>asterids</taxon>
        <taxon>lamiids</taxon>
        <taxon>Solanales</taxon>
        <taxon>Solanaceae</taxon>
        <taxon>Solanoideae</taxon>
        <taxon>Datureae</taxon>
        <taxon>Datura</taxon>
    </lineage>
</organism>
<evidence type="ECO:0000313" key="2">
    <source>
        <dbReference type="EMBL" id="MCE3216756.1"/>
    </source>
</evidence>
<feature type="region of interest" description="Disordered" evidence="1">
    <location>
        <begin position="287"/>
        <end position="317"/>
    </location>
</feature>
<proteinExistence type="predicted"/>
<keyword evidence="3" id="KW-1185">Reference proteome</keyword>
<dbReference type="EMBL" id="JACEIK010014064">
    <property type="protein sequence ID" value="MCE3216756.1"/>
    <property type="molecule type" value="Genomic_DNA"/>
</dbReference>
<evidence type="ECO:0000313" key="3">
    <source>
        <dbReference type="Proteomes" id="UP000823775"/>
    </source>
</evidence>
<comment type="caution">
    <text evidence="2">The sequence shown here is derived from an EMBL/GenBank/DDBJ whole genome shotgun (WGS) entry which is preliminary data.</text>
</comment>
<name>A0ABS8WYZ2_DATST</name>
<sequence>MGDDTSYFDLPTHKNSTDFLLSIERKRQATIGTFSGEVPVNRTSSPPCSGDIHGGAPTRVCSQEHDGITQQVSAPVDGGIDGSKQLKLKAAPLLHDTRASAGFSCRAKPPRANSSDGGATASEHQNGDFQKGNVRNSITNADPLKSPITLEPIVSNLNSRVLTVSSDGEVGRNVAGIQNWQCHSMQLDKVGDFTNAHCLVGDTVPVVEKVNAQSQITHHQSTNTTNHQTNFLNPSTQNPKITMVHCDSATGQNTAALSSQALVAATQLQSNAIEQNTVTLTNLLQPMDDGSKYPKDNRLVNHTSQGPKKVPHQIRLP</sequence>
<gene>
    <name evidence="2" type="ORF">HAX54_007924</name>
</gene>